<feature type="DNA-binding region" description="H-T-H motif" evidence="4">
    <location>
        <begin position="39"/>
        <end position="58"/>
    </location>
</feature>
<dbReference type="EMBL" id="CP002480">
    <property type="protein sequence ID" value="ADW70673.1"/>
    <property type="molecule type" value="Genomic_DNA"/>
</dbReference>
<dbReference type="InterPro" id="IPR050109">
    <property type="entry name" value="HTH-type_TetR-like_transc_reg"/>
</dbReference>
<protein>
    <submittedName>
        <fullName evidence="6">Regulatory protein TetR</fullName>
    </submittedName>
</protein>
<evidence type="ECO:0000313" key="7">
    <source>
        <dbReference type="Proteomes" id="UP000000343"/>
    </source>
</evidence>
<evidence type="ECO:0000259" key="5">
    <source>
        <dbReference type="PROSITE" id="PS50977"/>
    </source>
</evidence>
<accession>E8X5P6</accession>
<keyword evidence="2 4" id="KW-0238">DNA-binding</keyword>
<dbReference type="Pfam" id="PF00440">
    <property type="entry name" value="TetR_N"/>
    <property type="match status" value="1"/>
</dbReference>
<dbReference type="InterPro" id="IPR009057">
    <property type="entry name" value="Homeodomain-like_sf"/>
</dbReference>
<sequence>MPKNVKQELSTVVPGANHRERILKAAMVLLAKGGRDALTTRAVAEAARVQPPILYRLFKDKAGLLNAVGEHGFGVYMAKKRSPVDTEDPVEALRAGWRLHVQFGLTHPELYLLMYADPHPGAESLAAERSHRILLEHMHRVAVVGRLRVSEERAARLFHAAACGMVMTLLEMKSDLRDMTLSDAACDAALAAIVVDAPMLQAPAIASVATTLRALVVSVDEPQRTKVFTKAEHALLIEWLDRLA</sequence>
<dbReference type="KEGG" id="acm:AciX9_3672"/>
<evidence type="ECO:0000256" key="3">
    <source>
        <dbReference type="ARBA" id="ARBA00023163"/>
    </source>
</evidence>
<evidence type="ECO:0000313" key="6">
    <source>
        <dbReference type="EMBL" id="ADW70673.1"/>
    </source>
</evidence>
<dbReference type="PaxDb" id="1198114-AciX9_3672"/>
<dbReference type="SUPFAM" id="SSF48498">
    <property type="entry name" value="Tetracyclin repressor-like, C-terminal domain"/>
    <property type="match status" value="1"/>
</dbReference>
<dbReference type="GO" id="GO:0003700">
    <property type="term" value="F:DNA-binding transcription factor activity"/>
    <property type="evidence" value="ECO:0007669"/>
    <property type="project" value="TreeGrafter"/>
</dbReference>
<dbReference type="STRING" id="1198114.AciX9_3672"/>
<feature type="domain" description="HTH tetR-type" evidence="5">
    <location>
        <begin position="16"/>
        <end position="76"/>
    </location>
</feature>
<keyword evidence="7" id="KW-1185">Reference proteome</keyword>
<dbReference type="HOGENOM" id="CLU_082427_0_0_0"/>
<evidence type="ECO:0000256" key="4">
    <source>
        <dbReference type="PROSITE-ProRule" id="PRU00335"/>
    </source>
</evidence>
<dbReference type="Proteomes" id="UP000000343">
    <property type="component" value="Chromosome"/>
</dbReference>
<name>E8X5P6_GRATM</name>
<dbReference type="SUPFAM" id="SSF46689">
    <property type="entry name" value="Homeodomain-like"/>
    <property type="match status" value="1"/>
</dbReference>
<dbReference type="eggNOG" id="COG1309">
    <property type="taxonomic scope" value="Bacteria"/>
</dbReference>
<dbReference type="GO" id="GO:0000976">
    <property type="term" value="F:transcription cis-regulatory region binding"/>
    <property type="evidence" value="ECO:0007669"/>
    <property type="project" value="TreeGrafter"/>
</dbReference>
<gene>
    <name evidence="6" type="ordered locus">AciX9_3672</name>
</gene>
<evidence type="ECO:0000256" key="1">
    <source>
        <dbReference type="ARBA" id="ARBA00023015"/>
    </source>
</evidence>
<dbReference type="InterPro" id="IPR036271">
    <property type="entry name" value="Tet_transcr_reg_TetR-rel_C_sf"/>
</dbReference>
<dbReference type="InterPro" id="IPR001647">
    <property type="entry name" value="HTH_TetR"/>
</dbReference>
<dbReference type="Gene3D" id="1.10.357.10">
    <property type="entry name" value="Tetracycline Repressor, domain 2"/>
    <property type="match status" value="1"/>
</dbReference>
<dbReference type="RefSeq" id="WP_013581982.1">
    <property type="nucleotide sequence ID" value="NC_015064.1"/>
</dbReference>
<dbReference type="AlphaFoldDB" id="E8X5P6"/>
<keyword evidence="3" id="KW-0804">Transcription</keyword>
<dbReference type="PANTHER" id="PTHR30055">
    <property type="entry name" value="HTH-TYPE TRANSCRIPTIONAL REGULATOR RUTR"/>
    <property type="match status" value="1"/>
</dbReference>
<dbReference type="PROSITE" id="PS50977">
    <property type="entry name" value="HTH_TETR_2"/>
    <property type="match status" value="1"/>
</dbReference>
<organism evidence="7">
    <name type="scientific">Granulicella tundricola (strain ATCC BAA-1859 / DSM 23138 / MP5ACTX9)</name>
    <dbReference type="NCBI Taxonomy" id="1198114"/>
    <lineage>
        <taxon>Bacteria</taxon>
        <taxon>Pseudomonadati</taxon>
        <taxon>Acidobacteriota</taxon>
        <taxon>Terriglobia</taxon>
        <taxon>Terriglobales</taxon>
        <taxon>Acidobacteriaceae</taxon>
        <taxon>Granulicella</taxon>
    </lineage>
</organism>
<proteinExistence type="predicted"/>
<evidence type="ECO:0000256" key="2">
    <source>
        <dbReference type="ARBA" id="ARBA00023125"/>
    </source>
</evidence>
<dbReference type="PANTHER" id="PTHR30055:SF234">
    <property type="entry name" value="HTH-TYPE TRANSCRIPTIONAL REGULATOR BETI"/>
    <property type="match status" value="1"/>
</dbReference>
<dbReference type="Gene3D" id="1.10.10.60">
    <property type="entry name" value="Homeodomain-like"/>
    <property type="match status" value="1"/>
</dbReference>
<reference evidence="7" key="1">
    <citation type="submission" date="2011-01" db="EMBL/GenBank/DDBJ databases">
        <title>Complete sequence of chromosome of Acidobacterium sp. MP5ACTX9.</title>
        <authorList>
            <consortium name="US DOE Joint Genome Institute"/>
            <person name="Lucas S."/>
            <person name="Copeland A."/>
            <person name="Lapidus A."/>
            <person name="Cheng J.-F."/>
            <person name="Goodwin L."/>
            <person name="Pitluck S."/>
            <person name="Teshima H."/>
            <person name="Detter J.C."/>
            <person name="Han C."/>
            <person name="Tapia R."/>
            <person name="Land M."/>
            <person name="Hauser L."/>
            <person name="Kyrpides N."/>
            <person name="Ivanova N."/>
            <person name="Ovchinnikova G."/>
            <person name="Pagani I."/>
            <person name="Rawat S.R."/>
            <person name="Mannisto M."/>
            <person name="Haggblom M.M."/>
            <person name="Woyke T."/>
        </authorList>
    </citation>
    <scope>NUCLEOTIDE SEQUENCE [LARGE SCALE GENOMIC DNA]</scope>
    <source>
        <strain evidence="7">MP5ACTX9</strain>
    </source>
</reference>
<keyword evidence="1" id="KW-0805">Transcription regulation</keyword>